<protein>
    <submittedName>
        <fullName evidence="1">Putative phage tail protein</fullName>
    </submittedName>
</protein>
<organism evidence="1 2">
    <name type="scientific">Yersinia pekkanenii</name>
    <dbReference type="NCBI Taxonomy" id="1288385"/>
    <lineage>
        <taxon>Bacteria</taxon>
        <taxon>Pseudomonadati</taxon>
        <taxon>Pseudomonadota</taxon>
        <taxon>Gammaproteobacteria</taxon>
        <taxon>Enterobacterales</taxon>
        <taxon>Yersiniaceae</taxon>
        <taxon>Yersinia</taxon>
    </lineage>
</organism>
<sequence>MDIFTGSNTYLMYCDDLTNTSPKNTNFTQLNNLATFPSFQQTSEVKRIETYDSEYSNVQLGSMNLEPITITLNYVLDNVVLDQYYNNNTEFQLMLCMENSNDVLNYIILNGQITSTQIDGDKDSTVTKTYTFEPTDIQARGSVANTELYRSDYGVGSNGVEYPHNTTSTGNGFFLLDKNASNNSLGVDLIGTQTINNGKTSQMLITDTGTNPIFRLRSNNGDLVKVYTTIEKPSLLELGAISAQELNTAIDDTKTYVSTNYYNKTQADIITNELKLYSDTNFSTKTSVAIDIAELKLYSDTTFPTKVNVGADIAELKLYSDSTFSTKVDTTTDIETLKTYTDSTFSTKVNVSTDIAELKLYSDSTFSTKVNVSTDIAELKLYSDNSFSTKTELSTKLNLSGGTLTGPLVSKQSGAITFTPMDNTAYNWIHWTQFDGTAGWRMGRLENNGPFYLRDYSPNGVTALRLEQGQFILTSNTAADTPWINATLQNGWTVTANRRCVYRKILGMIYIEVGIESGTVGAGNVSTPAFTLPVGYRPQTQVIVPISGNLPAITVGTVLPRAYVALDGSVSILNVPANSAITFCLFMSVQ</sequence>
<accession>A0A0T9PTE4</accession>
<dbReference type="AlphaFoldDB" id="A0A0T9PTE4"/>
<reference evidence="2" key="1">
    <citation type="submission" date="2015-03" db="EMBL/GenBank/DDBJ databases">
        <authorList>
            <consortium name="Pathogen Informatics"/>
        </authorList>
    </citation>
    <scope>NUCLEOTIDE SEQUENCE [LARGE SCALE GENOMIC DNA]</scope>
    <source>
        <strain evidence="2">A125KOH2</strain>
    </source>
</reference>
<name>A0A0T9PTE4_9GAMM</name>
<proteinExistence type="predicted"/>
<evidence type="ECO:0000313" key="2">
    <source>
        <dbReference type="Proteomes" id="UP000045840"/>
    </source>
</evidence>
<gene>
    <name evidence="1" type="ORF">ERS008529_02179</name>
</gene>
<dbReference type="RefSeq" id="WP_049613099.1">
    <property type="nucleotide sequence ID" value="NZ_CQAZ01000017.1"/>
</dbReference>
<dbReference type="Proteomes" id="UP000045840">
    <property type="component" value="Unassembled WGS sequence"/>
</dbReference>
<evidence type="ECO:0000313" key="1">
    <source>
        <dbReference type="EMBL" id="CNH80951.1"/>
    </source>
</evidence>
<dbReference type="EMBL" id="CQAZ01000017">
    <property type="protein sequence ID" value="CNH80951.1"/>
    <property type="molecule type" value="Genomic_DNA"/>
</dbReference>